<dbReference type="InterPro" id="IPR021109">
    <property type="entry name" value="Peptidase_aspartic_dom_sf"/>
</dbReference>
<proteinExistence type="predicted"/>
<evidence type="ECO:0008006" key="4">
    <source>
        <dbReference type="Google" id="ProtNLM"/>
    </source>
</evidence>
<organism evidence="2 3">
    <name type="scientific">Alkalicaulis satelles</name>
    <dbReference type="NCBI Taxonomy" id="2609175"/>
    <lineage>
        <taxon>Bacteria</taxon>
        <taxon>Pseudomonadati</taxon>
        <taxon>Pseudomonadota</taxon>
        <taxon>Alphaproteobacteria</taxon>
        <taxon>Maricaulales</taxon>
        <taxon>Maricaulaceae</taxon>
        <taxon>Alkalicaulis</taxon>
    </lineage>
</organism>
<protein>
    <recommendedName>
        <fullName evidence="4">Peptidase A2 domain-containing protein</fullName>
    </recommendedName>
</protein>
<dbReference type="Gene3D" id="2.40.70.10">
    <property type="entry name" value="Acid Proteases"/>
    <property type="match status" value="2"/>
</dbReference>
<dbReference type="AlphaFoldDB" id="A0A5M6ZLJ0"/>
<dbReference type="SUPFAM" id="SSF50630">
    <property type="entry name" value="Acid proteases"/>
    <property type="match status" value="1"/>
</dbReference>
<dbReference type="CDD" id="cd05483">
    <property type="entry name" value="retropepsin_like_bacteria"/>
    <property type="match status" value="1"/>
</dbReference>
<sequence>MLRVLCAAACLVLVQGADAGARSGPQGADFETVIASGDPAVYAQAIASDAYSGPQADLLRGALAAMLNRDGEAETRLAALKRDETLAPSLRREASLTLAGVRLRAGDYAASVIAYDAAEAASGEALEPGQRQARDLAAALRDEPAMTREALIPGSVSMRRDRAGLPRARVQVNGRRQDMVIDTGAAFSTVTESTAERLGVRMLDSDISVGSSVEESVPGRLGVANQLDFGGVIFHNVVFIVLPDEALSFAGGAYRIPAILGLPVLARLERLRITPDGRRETLDFELSTGGGPPPNMVMEGLRPVLLARVEASEGRLRLMIDTGARATLLYLSAGEAIPGLLHGVEASPTRLGGAGGVRVDEDAMSLPRLTLLVADQSVTLEDVRMLSHQQSGLHGLLGQDVLRARSGYLIDFTAMRLELLDG</sequence>
<dbReference type="Pfam" id="PF13650">
    <property type="entry name" value="Asp_protease_2"/>
    <property type="match status" value="2"/>
</dbReference>
<dbReference type="EMBL" id="VWOJ01000002">
    <property type="protein sequence ID" value="KAA5804088.1"/>
    <property type="molecule type" value="Genomic_DNA"/>
</dbReference>
<dbReference type="RefSeq" id="WP_150023355.1">
    <property type="nucleotide sequence ID" value="NZ_VWOJ01000002.1"/>
</dbReference>
<reference evidence="2 3" key="1">
    <citation type="submission" date="2019-09" db="EMBL/GenBank/DDBJ databases">
        <authorList>
            <person name="Kevbrin V."/>
            <person name="Grouzdev D.S."/>
        </authorList>
    </citation>
    <scope>NUCLEOTIDE SEQUENCE [LARGE SCALE GENOMIC DNA]</scope>
    <source>
        <strain evidence="2 3">G-192</strain>
    </source>
</reference>
<accession>A0A5M6ZLJ0</accession>
<evidence type="ECO:0000313" key="3">
    <source>
        <dbReference type="Proteomes" id="UP000325122"/>
    </source>
</evidence>
<feature type="signal peptide" evidence="1">
    <location>
        <begin position="1"/>
        <end position="19"/>
    </location>
</feature>
<comment type="caution">
    <text evidence="2">The sequence shown here is derived from an EMBL/GenBank/DDBJ whole genome shotgun (WGS) entry which is preliminary data.</text>
</comment>
<evidence type="ECO:0000256" key="1">
    <source>
        <dbReference type="SAM" id="SignalP"/>
    </source>
</evidence>
<gene>
    <name evidence="2" type="ORF">F1654_09955</name>
</gene>
<keyword evidence="1" id="KW-0732">Signal</keyword>
<feature type="chain" id="PRO_5024297480" description="Peptidase A2 domain-containing protein" evidence="1">
    <location>
        <begin position="20"/>
        <end position="422"/>
    </location>
</feature>
<name>A0A5M6ZLJ0_9PROT</name>
<keyword evidence="3" id="KW-1185">Reference proteome</keyword>
<evidence type="ECO:0000313" key="2">
    <source>
        <dbReference type="EMBL" id="KAA5804088.1"/>
    </source>
</evidence>
<dbReference type="InterPro" id="IPR034122">
    <property type="entry name" value="Retropepsin-like_bacterial"/>
</dbReference>
<dbReference type="Proteomes" id="UP000325122">
    <property type="component" value="Unassembled WGS sequence"/>
</dbReference>